<dbReference type="Proteomes" id="UP000070175">
    <property type="component" value="Unassembled WGS sequence"/>
</dbReference>
<proteinExistence type="predicted"/>
<evidence type="ECO:0008006" key="3">
    <source>
        <dbReference type="Google" id="ProtNLM"/>
    </source>
</evidence>
<evidence type="ECO:0000313" key="2">
    <source>
        <dbReference type="Proteomes" id="UP000070175"/>
    </source>
</evidence>
<dbReference type="AlphaFoldDB" id="A0A133VP42"/>
<protein>
    <recommendedName>
        <fullName evidence="3">DNA polymerase III delta N-terminal domain-containing protein</fullName>
    </recommendedName>
</protein>
<evidence type="ECO:0000313" key="1">
    <source>
        <dbReference type="EMBL" id="KXB08219.1"/>
    </source>
</evidence>
<comment type="caution">
    <text evidence="1">The sequence shown here is derived from an EMBL/GenBank/DDBJ whole genome shotgun (WGS) entry which is preliminary data.</text>
</comment>
<reference evidence="1 2" key="1">
    <citation type="journal article" date="2016" name="Sci. Rep.">
        <title>Metabolic traits of an uncultured archaeal lineage -MSBL1- from brine pools of the Red Sea.</title>
        <authorList>
            <person name="Mwirichia R."/>
            <person name="Alam I."/>
            <person name="Rashid M."/>
            <person name="Vinu M."/>
            <person name="Ba-Alawi W."/>
            <person name="Anthony Kamau A."/>
            <person name="Kamanda Ngugi D."/>
            <person name="Goker M."/>
            <person name="Klenk H.P."/>
            <person name="Bajic V."/>
            <person name="Stingl U."/>
        </authorList>
    </citation>
    <scope>NUCLEOTIDE SEQUENCE [LARGE SCALE GENOMIC DNA]</scope>
    <source>
        <strain evidence="1">SCGC-AAA382N08</strain>
    </source>
</reference>
<dbReference type="EMBL" id="LHYJ01000022">
    <property type="protein sequence ID" value="KXB08219.1"/>
    <property type="molecule type" value="Genomic_DNA"/>
</dbReference>
<gene>
    <name evidence="1" type="ORF">AKJ56_01635</name>
</gene>
<dbReference type="Gene3D" id="3.40.50.300">
    <property type="entry name" value="P-loop containing nucleotide triphosphate hydrolases"/>
    <property type="match status" value="1"/>
</dbReference>
<sequence>MFITLYGPDSYRRKEKLNELVSSYKSKYKDIDVMFFDLRENPDSWEEALDFLKQPSMFVEVKLAVVKEVSQVERKPWIDALKKYKESKDVFIIISEEKKPNKKFSFLLKKPAQWQEFEELEREKLRRFLAKKLEEEKDSSLEKVVKNKGQALLSKKLAIIKK</sequence>
<organism evidence="1 2">
    <name type="scientific">candidate division MSBL1 archaeon SCGC-AAA382N08</name>
    <dbReference type="NCBI Taxonomy" id="1698285"/>
    <lineage>
        <taxon>Archaea</taxon>
        <taxon>Methanobacteriati</taxon>
        <taxon>Methanobacteriota</taxon>
        <taxon>candidate division MSBL1</taxon>
    </lineage>
</organism>
<feature type="non-terminal residue" evidence="1">
    <location>
        <position position="162"/>
    </location>
</feature>
<dbReference type="InterPro" id="IPR027417">
    <property type="entry name" value="P-loop_NTPase"/>
</dbReference>
<accession>A0A133VP42</accession>
<name>A0A133VP42_9EURY</name>
<keyword evidence="2" id="KW-1185">Reference proteome</keyword>